<evidence type="ECO:0000313" key="10">
    <source>
        <dbReference type="EMBL" id="KAK4809931.1"/>
    </source>
</evidence>
<dbReference type="InterPro" id="IPR035892">
    <property type="entry name" value="C2_domain_sf"/>
</dbReference>
<evidence type="ECO:0000259" key="8">
    <source>
        <dbReference type="PROSITE" id="PS50203"/>
    </source>
</evidence>
<dbReference type="CDD" id="cd00044">
    <property type="entry name" value="CysPc"/>
    <property type="match status" value="1"/>
</dbReference>
<keyword evidence="2 6" id="KW-0645">Protease</keyword>
<dbReference type="PROSITE" id="PS50004">
    <property type="entry name" value="C2"/>
    <property type="match status" value="1"/>
</dbReference>
<dbReference type="CDD" id="cd01650">
    <property type="entry name" value="RT_nLTR_like"/>
    <property type="match status" value="1"/>
</dbReference>
<dbReference type="CDD" id="cd00214">
    <property type="entry name" value="Calpain_III"/>
    <property type="match status" value="1"/>
</dbReference>
<dbReference type="FunFam" id="2.60.120.380:FF:000003">
    <property type="entry name" value="Calpain 5"/>
    <property type="match status" value="1"/>
</dbReference>
<dbReference type="Gene3D" id="2.60.40.150">
    <property type="entry name" value="C2 domain"/>
    <property type="match status" value="1"/>
</dbReference>
<evidence type="ECO:0000256" key="3">
    <source>
        <dbReference type="ARBA" id="ARBA00022801"/>
    </source>
</evidence>
<dbReference type="PROSITE" id="PS50203">
    <property type="entry name" value="CALPAIN_CAT"/>
    <property type="match status" value="1"/>
</dbReference>
<dbReference type="Pfam" id="PF00648">
    <property type="entry name" value="Peptidase_C2"/>
    <property type="match status" value="1"/>
</dbReference>
<dbReference type="InterPro" id="IPR022684">
    <property type="entry name" value="Calpain_cysteine_protease"/>
</dbReference>
<dbReference type="PRINTS" id="PR00704">
    <property type="entry name" value="CALPAIN"/>
</dbReference>
<proteinExistence type="inferred from homology"/>
<dbReference type="InterPro" id="IPR000008">
    <property type="entry name" value="C2_dom"/>
</dbReference>
<dbReference type="InterPro" id="IPR038765">
    <property type="entry name" value="Papain-like_cys_pep_sf"/>
</dbReference>
<accession>A0AAN7NE51</accession>
<evidence type="ECO:0000256" key="1">
    <source>
        <dbReference type="ARBA" id="ARBA00007623"/>
    </source>
</evidence>
<dbReference type="SUPFAM" id="SSF49758">
    <property type="entry name" value="Calpain large subunit, middle domain (domain III)"/>
    <property type="match status" value="1"/>
</dbReference>
<keyword evidence="3 6" id="KW-0378">Hydrolase</keyword>
<dbReference type="GO" id="GO:0005737">
    <property type="term" value="C:cytoplasm"/>
    <property type="evidence" value="ECO:0007669"/>
    <property type="project" value="TreeGrafter"/>
</dbReference>
<dbReference type="PROSITE" id="PS50878">
    <property type="entry name" value="RT_POL"/>
    <property type="match status" value="1"/>
</dbReference>
<dbReference type="CDD" id="cd04046">
    <property type="entry name" value="C2_Calpain"/>
    <property type="match status" value="1"/>
</dbReference>
<name>A0AAN7NE51_MYCAM</name>
<feature type="domain" description="Calpain catalytic" evidence="8">
    <location>
        <begin position="43"/>
        <end position="427"/>
    </location>
</feature>
<comment type="caution">
    <text evidence="10">The sequence shown here is derived from an EMBL/GenBank/DDBJ whole genome shotgun (WGS) entry which is preliminary data.</text>
</comment>
<reference evidence="10 11" key="1">
    <citation type="journal article" date="2023" name="J. Hered.">
        <title>Chromosome-level genome of the wood stork (Mycteria americana) provides insight into avian chromosome evolution.</title>
        <authorList>
            <person name="Flamio R. Jr."/>
            <person name="Ramstad K.M."/>
        </authorList>
    </citation>
    <scope>NUCLEOTIDE SEQUENCE [LARGE SCALE GENOMIC DNA]</scope>
    <source>
        <strain evidence="10">JAX WOST 10</strain>
    </source>
</reference>
<dbReference type="SUPFAM" id="SSF49562">
    <property type="entry name" value="C2 domain (Calcium/lipid-binding domain, CaLB)"/>
    <property type="match status" value="1"/>
</dbReference>
<dbReference type="Gene3D" id="3.90.70.10">
    <property type="entry name" value="Cysteine proteinases"/>
    <property type="match status" value="1"/>
</dbReference>
<dbReference type="Pfam" id="PF01067">
    <property type="entry name" value="Calpain_III"/>
    <property type="match status" value="1"/>
</dbReference>
<evidence type="ECO:0000259" key="7">
    <source>
        <dbReference type="PROSITE" id="PS50004"/>
    </source>
</evidence>
<dbReference type="PANTHER" id="PTHR10183:SF381">
    <property type="entry name" value="CALPAIN-6"/>
    <property type="match status" value="1"/>
</dbReference>
<dbReference type="InterPro" id="IPR022683">
    <property type="entry name" value="Calpain_III"/>
</dbReference>
<dbReference type="InterPro" id="IPR043502">
    <property type="entry name" value="DNA/RNA_pol_sf"/>
</dbReference>
<dbReference type="InterPro" id="IPR000477">
    <property type="entry name" value="RT_dom"/>
</dbReference>
<dbReference type="Gene3D" id="2.60.120.380">
    <property type="match status" value="1"/>
</dbReference>
<dbReference type="SMART" id="SM00230">
    <property type="entry name" value="CysPc"/>
    <property type="match status" value="1"/>
</dbReference>
<feature type="domain" description="C2" evidence="7">
    <location>
        <begin position="944"/>
        <end position="1069"/>
    </location>
</feature>
<keyword evidence="4 6" id="KW-0788">Thiol protease</keyword>
<evidence type="ECO:0000256" key="5">
    <source>
        <dbReference type="PIRSR" id="PIRSR622684-1"/>
    </source>
</evidence>
<dbReference type="SUPFAM" id="SSF56672">
    <property type="entry name" value="DNA/RNA polymerases"/>
    <property type="match status" value="1"/>
</dbReference>
<evidence type="ECO:0008006" key="12">
    <source>
        <dbReference type="Google" id="ProtNLM"/>
    </source>
</evidence>
<protein>
    <recommendedName>
        <fullName evidence="12">Calpain-5</fullName>
    </recommendedName>
</protein>
<evidence type="ECO:0000313" key="11">
    <source>
        <dbReference type="Proteomes" id="UP001333110"/>
    </source>
</evidence>
<dbReference type="InterPro" id="IPR036213">
    <property type="entry name" value="Calpain_III_sf"/>
</dbReference>
<dbReference type="AlphaFoldDB" id="A0AAN7NE51"/>
<feature type="active site" evidence="5 6">
    <location>
        <position position="336"/>
    </location>
</feature>
<dbReference type="GO" id="GO:0004198">
    <property type="term" value="F:calcium-dependent cysteine-type endopeptidase activity"/>
    <property type="evidence" value="ECO:0007669"/>
    <property type="project" value="InterPro"/>
</dbReference>
<dbReference type="InterPro" id="IPR001300">
    <property type="entry name" value="Peptidase_C2_calpain_cat"/>
</dbReference>
<dbReference type="Pfam" id="PF00168">
    <property type="entry name" value="C2"/>
    <property type="match status" value="1"/>
</dbReference>
<dbReference type="EMBL" id="JAUNZN010000019">
    <property type="protein sequence ID" value="KAK4809931.1"/>
    <property type="molecule type" value="Genomic_DNA"/>
</dbReference>
<dbReference type="GO" id="GO:0006508">
    <property type="term" value="P:proteolysis"/>
    <property type="evidence" value="ECO:0007669"/>
    <property type="project" value="UniProtKB-KW"/>
</dbReference>
<dbReference type="InterPro" id="IPR022682">
    <property type="entry name" value="Calpain_domain_III"/>
</dbReference>
<sequence length="1106" mass="126346">MSPDSSTPFLKDGGSWNSRNVVLRLGDQKYHELKGQCIQQRQLFEDPEFPASDESLFYQSPPPRKVEWKRPKAATEGDWGQQIPTFLLQHLHLTPLHQTRIELPNSALQEQFQGMERSDSSLHPGISARMGPGDNPELEDLCEDPHLFVNGISSHDLHQGTLGNCWFVAACSCLALRKSLWQQVIPDFNEQEWDPKNPEKYAGIFRFRFWCFGEWTEVVVDDLLPTMDGKLIYCHSNVKNEFWSALLEKAYAKLAGSYEALDGGSAADAIVDFTGAVAESIDLVQGKYGEIISEQMKLFEDLLKVHKRGGLISCSITASSGSTNEAETVMGLVVGHAYSVTAIRKLRLGERLIFSFKAEKLFMIRLRNPWGKREWNGAWSDNSEEWKKVSNSERKSLGLTLENDGEFWMTFEDWCKNFTDVDICRIVNTSYFSIHKTWEKKMMRGAWAKDSEPLLNRSGGCFDNKETFLQNPQYVFDVKKTEDKVLVSLQQEDRRKYKKEGKGDSIPIGFEIFKVEDNRSYRLHKLTVQERVATSLYINTRTVFLKRILKQGRYILIPTTYHPGIITKFILRLFTDVPSKLRELEADKPKMTCWSLLCGYPRRVTQIKIQSAEGLQKQDRSGGLCICLTNLISFYDKVTCLVDEGQAVDVVYLDFSKAFDTVSHSILLEKLAAHGLDWWYNWLDGRAQRVVVNGVKSSWWPVTSGVPQGSVLGPVLFNIFINDLDEVIKCTLSKSADDTKLCGSVDLLEGRKALQRDLDRLDRWAKANCMRFNKAQCRVLHLGHINPMQRYRLGEEWLGSCLAEKDLGVLVDSRLNVSQQCAQAAKKANGILACVRNSVASRTRAGIVPCTRHWPHLEYCVQFWAPHYKKDIEVLERVQRRATKLVKGLEHKADGERLRELGLFSLEKRRLRGDLIALYNCLKGGCREVTSDRTRGNGLKLRQGRFRLDMRKFYFTERVIKHWNRLPREVVESPSLELQCYFNILCMLKGADPYVLIKCENQNMRSPVQRDTTSAIFNTQVIFYRRNIDSPIIVQVWNSNVLCDQFLGQAVLAASPSDPREQQTLQLRGRGSREAAEFSPLPAFYFTTAPHFPPMSSQLIAVAIVL</sequence>
<dbReference type="FunFam" id="3.90.70.10:FF:000027">
    <property type="entry name" value="Calpain 5"/>
    <property type="match status" value="1"/>
</dbReference>
<feature type="active site" evidence="5 6">
    <location>
        <position position="368"/>
    </location>
</feature>
<evidence type="ECO:0000256" key="6">
    <source>
        <dbReference type="PROSITE-ProRule" id="PRU00239"/>
    </source>
</evidence>
<evidence type="ECO:0000256" key="2">
    <source>
        <dbReference type="ARBA" id="ARBA00022670"/>
    </source>
</evidence>
<dbReference type="Proteomes" id="UP001333110">
    <property type="component" value="Unassembled WGS sequence"/>
</dbReference>
<organism evidence="10 11">
    <name type="scientific">Mycteria americana</name>
    <name type="common">Wood stork</name>
    <dbReference type="NCBI Taxonomy" id="33587"/>
    <lineage>
        <taxon>Eukaryota</taxon>
        <taxon>Metazoa</taxon>
        <taxon>Chordata</taxon>
        <taxon>Craniata</taxon>
        <taxon>Vertebrata</taxon>
        <taxon>Euteleostomi</taxon>
        <taxon>Archelosauria</taxon>
        <taxon>Archosauria</taxon>
        <taxon>Dinosauria</taxon>
        <taxon>Saurischia</taxon>
        <taxon>Theropoda</taxon>
        <taxon>Coelurosauria</taxon>
        <taxon>Aves</taxon>
        <taxon>Neognathae</taxon>
        <taxon>Neoaves</taxon>
        <taxon>Aequornithes</taxon>
        <taxon>Ciconiiformes</taxon>
        <taxon>Ciconiidae</taxon>
        <taxon>Mycteria</taxon>
    </lineage>
</organism>
<keyword evidence="11" id="KW-1185">Reference proteome</keyword>
<dbReference type="InterPro" id="IPR033884">
    <property type="entry name" value="C2_Calpain"/>
</dbReference>
<comment type="similarity">
    <text evidence="1">Belongs to the peptidase C2 family.</text>
</comment>
<dbReference type="InterPro" id="IPR033883">
    <property type="entry name" value="C2_III"/>
</dbReference>
<dbReference type="SUPFAM" id="SSF54001">
    <property type="entry name" value="Cysteine proteinases"/>
    <property type="match status" value="2"/>
</dbReference>
<feature type="active site" evidence="5 6">
    <location>
        <position position="165"/>
    </location>
</feature>
<dbReference type="PANTHER" id="PTHR10183">
    <property type="entry name" value="CALPAIN"/>
    <property type="match status" value="1"/>
</dbReference>
<dbReference type="InterPro" id="IPR000169">
    <property type="entry name" value="Pept_cys_AS"/>
</dbReference>
<feature type="domain" description="Reverse transcriptase" evidence="9">
    <location>
        <begin position="538"/>
        <end position="802"/>
    </location>
</feature>
<dbReference type="PROSITE" id="PS00139">
    <property type="entry name" value="THIOL_PROTEASE_CYS"/>
    <property type="match status" value="1"/>
</dbReference>
<dbReference type="Pfam" id="PF00078">
    <property type="entry name" value="RVT_1"/>
    <property type="match status" value="1"/>
</dbReference>
<dbReference type="SMART" id="SM00720">
    <property type="entry name" value="calpain_III"/>
    <property type="match status" value="1"/>
</dbReference>
<gene>
    <name evidence="10" type="ORF">QYF61_001658</name>
</gene>
<evidence type="ECO:0000256" key="4">
    <source>
        <dbReference type="ARBA" id="ARBA00022807"/>
    </source>
</evidence>
<evidence type="ECO:0000259" key="9">
    <source>
        <dbReference type="PROSITE" id="PS50878"/>
    </source>
</evidence>